<evidence type="ECO:0000313" key="1">
    <source>
        <dbReference type="EMBL" id="GAA1980005.1"/>
    </source>
</evidence>
<name>A0ABN2S433_9MICO</name>
<sequence>MPNKSALEPWIVEALKEHGGSADLLDVCKTVWRRHEGDLRSAGDLFYTWQYDIRWAGTKLRQRGVLVPAAREKAREPWRLA</sequence>
<comment type="caution">
    <text evidence="1">The sequence shown here is derived from an EMBL/GenBank/DDBJ whole genome shotgun (WGS) entry which is preliminary data.</text>
</comment>
<protein>
    <recommendedName>
        <fullName evidence="3">Restriction system protein Mrr-like N-terminal domain-containing protein</fullName>
    </recommendedName>
</protein>
<accession>A0ABN2S433</accession>
<evidence type="ECO:0008006" key="3">
    <source>
        <dbReference type="Google" id="ProtNLM"/>
    </source>
</evidence>
<dbReference type="EMBL" id="BAAAPU010000007">
    <property type="protein sequence ID" value="GAA1980005.1"/>
    <property type="molecule type" value="Genomic_DNA"/>
</dbReference>
<gene>
    <name evidence="1" type="ORF">GCM10009817_20850</name>
</gene>
<dbReference type="Proteomes" id="UP001500013">
    <property type="component" value="Unassembled WGS sequence"/>
</dbReference>
<organism evidence="1 2">
    <name type="scientific">Terrabacter lapilli</name>
    <dbReference type="NCBI Taxonomy" id="436231"/>
    <lineage>
        <taxon>Bacteria</taxon>
        <taxon>Bacillati</taxon>
        <taxon>Actinomycetota</taxon>
        <taxon>Actinomycetes</taxon>
        <taxon>Micrococcales</taxon>
        <taxon>Intrasporangiaceae</taxon>
        <taxon>Terrabacter</taxon>
    </lineage>
</organism>
<evidence type="ECO:0000313" key="2">
    <source>
        <dbReference type="Proteomes" id="UP001500013"/>
    </source>
</evidence>
<reference evidence="1 2" key="1">
    <citation type="journal article" date="2019" name="Int. J. Syst. Evol. Microbiol.">
        <title>The Global Catalogue of Microorganisms (GCM) 10K type strain sequencing project: providing services to taxonomists for standard genome sequencing and annotation.</title>
        <authorList>
            <consortium name="The Broad Institute Genomics Platform"/>
            <consortium name="The Broad Institute Genome Sequencing Center for Infectious Disease"/>
            <person name="Wu L."/>
            <person name="Ma J."/>
        </authorList>
    </citation>
    <scope>NUCLEOTIDE SEQUENCE [LARGE SCALE GENOMIC DNA]</scope>
    <source>
        <strain evidence="1 2">JCM 15628</strain>
    </source>
</reference>
<keyword evidence="2" id="KW-1185">Reference proteome</keyword>
<proteinExistence type="predicted"/>